<dbReference type="Gene3D" id="4.10.280.10">
    <property type="entry name" value="Helix-loop-helix DNA-binding domain"/>
    <property type="match status" value="1"/>
</dbReference>
<feature type="compositionally biased region" description="Low complexity" evidence="11">
    <location>
        <begin position="178"/>
        <end position="189"/>
    </location>
</feature>
<feature type="region of interest" description="Disordered" evidence="11">
    <location>
        <begin position="230"/>
        <end position="399"/>
    </location>
</feature>
<dbReference type="GO" id="GO:0046983">
    <property type="term" value="F:protein dimerization activity"/>
    <property type="evidence" value="ECO:0007669"/>
    <property type="project" value="InterPro"/>
</dbReference>
<evidence type="ECO:0000256" key="8">
    <source>
        <dbReference type="ARBA" id="ARBA00023136"/>
    </source>
</evidence>
<feature type="compositionally biased region" description="Pro residues" evidence="11">
    <location>
        <begin position="367"/>
        <end position="382"/>
    </location>
</feature>
<dbReference type="AlphaFoldDB" id="A0A9P5SFE2"/>
<evidence type="ECO:0000256" key="5">
    <source>
        <dbReference type="ARBA" id="ARBA00022989"/>
    </source>
</evidence>
<evidence type="ECO:0000313" key="14">
    <source>
        <dbReference type="Proteomes" id="UP000696485"/>
    </source>
</evidence>
<feature type="compositionally biased region" description="Low complexity" evidence="11">
    <location>
        <begin position="320"/>
        <end position="341"/>
    </location>
</feature>
<reference evidence="13" key="1">
    <citation type="journal article" date="2020" name="Fungal Divers.">
        <title>Resolving the Mortierellaceae phylogeny through synthesis of multi-gene phylogenetics and phylogenomics.</title>
        <authorList>
            <person name="Vandepol N."/>
            <person name="Liber J."/>
            <person name="Desiro A."/>
            <person name="Na H."/>
            <person name="Kennedy M."/>
            <person name="Barry K."/>
            <person name="Grigoriev I.V."/>
            <person name="Miller A.N."/>
            <person name="O'Donnell K."/>
            <person name="Stajich J.E."/>
            <person name="Bonito G."/>
        </authorList>
    </citation>
    <scope>NUCLEOTIDE SEQUENCE</scope>
    <source>
        <strain evidence="13">NVP1</strain>
    </source>
</reference>
<dbReference type="InterPro" id="IPR011598">
    <property type="entry name" value="bHLH_dom"/>
</dbReference>
<evidence type="ECO:0000256" key="10">
    <source>
        <dbReference type="ARBA" id="ARBA00023242"/>
    </source>
</evidence>
<dbReference type="GO" id="GO:0000978">
    <property type="term" value="F:RNA polymerase II cis-regulatory region sequence-specific DNA binding"/>
    <property type="evidence" value="ECO:0007669"/>
    <property type="project" value="TreeGrafter"/>
</dbReference>
<keyword evidence="4" id="KW-0256">Endoplasmic reticulum</keyword>
<keyword evidence="14" id="KW-1185">Reference proteome</keyword>
<evidence type="ECO:0000256" key="2">
    <source>
        <dbReference type="ARBA" id="ARBA00004477"/>
    </source>
</evidence>
<comment type="caution">
    <text evidence="13">The sequence shown here is derived from an EMBL/GenBank/DDBJ whole genome shotgun (WGS) entry which is preliminary data.</text>
</comment>
<evidence type="ECO:0000256" key="6">
    <source>
        <dbReference type="ARBA" id="ARBA00023015"/>
    </source>
</evidence>
<keyword evidence="10" id="KW-0539">Nucleus</keyword>
<keyword evidence="3" id="KW-0812">Transmembrane</keyword>
<keyword evidence="7" id="KW-0238">DNA-binding</keyword>
<dbReference type="PROSITE" id="PS50888">
    <property type="entry name" value="BHLH"/>
    <property type="match status" value="1"/>
</dbReference>
<protein>
    <recommendedName>
        <fullName evidence="12">BHLH domain-containing protein</fullName>
    </recommendedName>
</protein>
<accession>A0A9P5SFE2</accession>
<evidence type="ECO:0000259" key="12">
    <source>
        <dbReference type="PROSITE" id="PS50888"/>
    </source>
</evidence>
<dbReference type="GO" id="GO:0005789">
    <property type="term" value="C:endoplasmic reticulum membrane"/>
    <property type="evidence" value="ECO:0007669"/>
    <property type="project" value="UniProtKB-SubCell"/>
</dbReference>
<proteinExistence type="predicted"/>
<sequence length="399" mass="42834">KKAAAVSKPRTSTAGNRGERMTFELDDVLRKYSPEQFKTCKAYDVGGVNILNKKPIDSKTALDKIKRRRETHNRVERRRRDCINQASCLYELTSLLPRDDGDSKCHRVNVLRTAVAHIQNLTRHNENLHQQLEALQTGKPMPPPAIITTLAPMVDDGVEEEDDEEEYSATNDYRADTSPSLSYSSHAPSPVSPYAPSPNYSPYSPSSPMPHQERAPSLSHLAPLNLTVSVSSESTPVPPRPVSPAAPGVQLPGIPMIIEPSESTVETGSHAKRLNRQTLPRLQLVPPPFHHRRPSNSGTGSAGGYKGPGSPSCYGQDSLTSPASTYSGYSSTSGPWSSTSSLGPFSAKSSGTGSFATSPHSPGYSPYGPPSPYSPYGPPPLTRSPRLGPWGVGGGSEAS</sequence>
<dbReference type="PANTHER" id="PTHR46062">
    <property type="entry name" value="STEROL REGULATORY ELEMENT-BINDING PROTEIN"/>
    <property type="match status" value="1"/>
</dbReference>
<evidence type="ECO:0000256" key="4">
    <source>
        <dbReference type="ARBA" id="ARBA00022824"/>
    </source>
</evidence>
<keyword evidence="6" id="KW-0805">Transcription regulation</keyword>
<evidence type="ECO:0000256" key="3">
    <source>
        <dbReference type="ARBA" id="ARBA00022692"/>
    </source>
</evidence>
<organism evidence="13 14">
    <name type="scientific">Podila minutissima</name>
    <dbReference type="NCBI Taxonomy" id="64525"/>
    <lineage>
        <taxon>Eukaryota</taxon>
        <taxon>Fungi</taxon>
        <taxon>Fungi incertae sedis</taxon>
        <taxon>Mucoromycota</taxon>
        <taxon>Mortierellomycotina</taxon>
        <taxon>Mortierellomycetes</taxon>
        <taxon>Mortierellales</taxon>
        <taxon>Mortierellaceae</taxon>
        <taxon>Podila</taxon>
    </lineage>
</organism>
<name>A0A9P5SFE2_9FUNG</name>
<feature type="compositionally biased region" description="Low complexity" evidence="11">
    <location>
        <begin position="197"/>
        <end position="210"/>
    </location>
</feature>
<keyword evidence="5" id="KW-1133">Transmembrane helix</keyword>
<feature type="domain" description="BHLH" evidence="12">
    <location>
        <begin position="67"/>
        <end position="121"/>
    </location>
</feature>
<feature type="region of interest" description="Disordered" evidence="11">
    <location>
        <begin position="157"/>
        <end position="216"/>
    </location>
</feature>
<dbReference type="SUPFAM" id="SSF47459">
    <property type="entry name" value="HLH, helix-loop-helix DNA-binding domain"/>
    <property type="match status" value="1"/>
</dbReference>
<keyword evidence="8" id="KW-0472">Membrane</keyword>
<dbReference type="InterPro" id="IPR036638">
    <property type="entry name" value="HLH_DNA-bd_sf"/>
</dbReference>
<keyword evidence="9" id="KW-0804">Transcription</keyword>
<evidence type="ECO:0000313" key="13">
    <source>
        <dbReference type="EMBL" id="KAF9324922.1"/>
    </source>
</evidence>
<feature type="compositionally biased region" description="Acidic residues" evidence="11">
    <location>
        <begin position="157"/>
        <end position="167"/>
    </location>
</feature>
<feature type="compositionally biased region" description="Gly residues" evidence="11">
    <location>
        <begin position="390"/>
        <end position="399"/>
    </location>
</feature>
<evidence type="ECO:0000256" key="11">
    <source>
        <dbReference type="SAM" id="MobiDB-lite"/>
    </source>
</evidence>
<feature type="compositionally biased region" description="Polar residues" evidence="11">
    <location>
        <begin position="347"/>
        <end position="357"/>
    </location>
</feature>
<evidence type="ECO:0000256" key="1">
    <source>
        <dbReference type="ARBA" id="ARBA00004123"/>
    </source>
</evidence>
<dbReference type="GO" id="GO:0000981">
    <property type="term" value="F:DNA-binding transcription factor activity, RNA polymerase II-specific"/>
    <property type="evidence" value="ECO:0007669"/>
    <property type="project" value="TreeGrafter"/>
</dbReference>
<feature type="non-terminal residue" evidence="13">
    <location>
        <position position="1"/>
    </location>
</feature>
<evidence type="ECO:0000256" key="7">
    <source>
        <dbReference type="ARBA" id="ARBA00023125"/>
    </source>
</evidence>
<dbReference type="PANTHER" id="PTHR46062:SF1">
    <property type="entry name" value="LP12374P"/>
    <property type="match status" value="1"/>
</dbReference>
<dbReference type="EMBL" id="JAAAUY010001006">
    <property type="protein sequence ID" value="KAF9324922.1"/>
    <property type="molecule type" value="Genomic_DNA"/>
</dbReference>
<dbReference type="Proteomes" id="UP000696485">
    <property type="component" value="Unassembled WGS sequence"/>
</dbReference>
<dbReference type="SMART" id="SM00353">
    <property type="entry name" value="HLH"/>
    <property type="match status" value="1"/>
</dbReference>
<dbReference type="Pfam" id="PF00010">
    <property type="entry name" value="HLH"/>
    <property type="match status" value="1"/>
</dbReference>
<comment type="subcellular location">
    <subcellularLocation>
        <location evidence="2">Endoplasmic reticulum membrane</location>
        <topology evidence="2">Multi-pass membrane protein</topology>
    </subcellularLocation>
    <subcellularLocation>
        <location evidence="1">Nucleus</location>
    </subcellularLocation>
</comment>
<gene>
    <name evidence="13" type="ORF">BG006_000104</name>
</gene>
<dbReference type="GO" id="GO:0005634">
    <property type="term" value="C:nucleus"/>
    <property type="evidence" value="ECO:0007669"/>
    <property type="project" value="UniProtKB-SubCell"/>
</dbReference>
<evidence type="ECO:0000256" key="9">
    <source>
        <dbReference type="ARBA" id="ARBA00023163"/>
    </source>
</evidence>